<evidence type="ECO:0000256" key="1">
    <source>
        <dbReference type="SAM" id="MobiDB-lite"/>
    </source>
</evidence>
<protein>
    <submittedName>
        <fullName evidence="2">GD13566</fullName>
    </submittedName>
</protein>
<reference evidence="2 3" key="1">
    <citation type="journal article" date="2007" name="Nature">
        <title>Evolution of genes and genomes on the Drosophila phylogeny.</title>
        <authorList>
            <consortium name="Drosophila 12 Genomes Consortium"/>
            <person name="Clark A.G."/>
            <person name="Eisen M.B."/>
            <person name="Smith D.R."/>
            <person name="Bergman C.M."/>
            <person name="Oliver B."/>
            <person name="Markow T.A."/>
            <person name="Kaufman T.C."/>
            <person name="Kellis M."/>
            <person name="Gelbart W."/>
            <person name="Iyer V.N."/>
            <person name="Pollard D.A."/>
            <person name="Sackton T.B."/>
            <person name="Larracuente A.M."/>
            <person name="Singh N.D."/>
            <person name="Abad J.P."/>
            <person name="Abt D.N."/>
            <person name="Adryan B."/>
            <person name="Aguade M."/>
            <person name="Akashi H."/>
            <person name="Anderson W.W."/>
            <person name="Aquadro C.F."/>
            <person name="Ardell D.H."/>
            <person name="Arguello R."/>
            <person name="Artieri C.G."/>
            <person name="Barbash D.A."/>
            <person name="Barker D."/>
            <person name="Barsanti P."/>
            <person name="Batterham P."/>
            <person name="Batzoglou S."/>
            <person name="Begun D."/>
            <person name="Bhutkar A."/>
            <person name="Blanco E."/>
            <person name="Bosak S.A."/>
            <person name="Bradley R.K."/>
            <person name="Brand A.D."/>
            <person name="Brent M.R."/>
            <person name="Brooks A.N."/>
            <person name="Brown R.H."/>
            <person name="Butlin R.K."/>
            <person name="Caggese C."/>
            <person name="Calvi B.R."/>
            <person name="Bernardo de Carvalho A."/>
            <person name="Caspi A."/>
            <person name="Castrezana S."/>
            <person name="Celniker S.E."/>
            <person name="Chang J.L."/>
            <person name="Chapple C."/>
            <person name="Chatterji S."/>
            <person name="Chinwalla A."/>
            <person name="Civetta A."/>
            <person name="Clifton S.W."/>
            <person name="Comeron J.M."/>
            <person name="Costello J.C."/>
            <person name="Coyne J.A."/>
            <person name="Daub J."/>
            <person name="David R.G."/>
            <person name="Delcher A.L."/>
            <person name="Delehaunty K."/>
            <person name="Do C.B."/>
            <person name="Ebling H."/>
            <person name="Edwards K."/>
            <person name="Eickbush T."/>
            <person name="Evans J.D."/>
            <person name="Filipski A."/>
            <person name="Findeiss S."/>
            <person name="Freyhult E."/>
            <person name="Fulton L."/>
            <person name="Fulton R."/>
            <person name="Garcia A.C."/>
            <person name="Gardiner A."/>
            <person name="Garfield D.A."/>
            <person name="Garvin B.E."/>
            <person name="Gibson G."/>
            <person name="Gilbert D."/>
            <person name="Gnerre S."/>
            <person name="Godfrey J."/>
            <person name="Good R."/>
            <person name="Gotea V."/>
            <person name="Gravely B."/>
            <person name="Greenberg A.J."/>
            <person name="Griffiths-Jones S."/>
            <person name="Gross S."/>
            <person name="Guigo R."/>
            <person name="Gustafson E.A."/>
            <person name="Haerty W."/>
            <person name="Hahn M.W."/>
            <person name="Halligan D.L."/>
            <person name="Halpern A.L."/>
            <person name="Halter G.M."/>
            <person name="Han M.V."/>
            <person name="Heger A."/>
            <person name="Hillier L."/>
            <person name="Hinrichs A.S."/>
            <person name="Holmes I."/>
            <person name="Hoskins R.A."/>
            <person name="Hubisz M.J."/>
            <person name="Hultmark D."/>
            <person name="Huntley M.A."/>
            <person name="Jaffe D.B."/>
            <person name="Jagadeeshan S."/>
            <person name="Jeck W.R."/>
            <person name="Johnson J."/>
            <person name="Jones C.D."/>
            <person name="Jordan W.C."/>
            <person name="Karpen G.H."/>
            <person name="Kataoka E."/>
            <person name="Keightley P.D."/>
            <person name="Kheradpour P."/>
            <person name="Kirkness E.F."/>
            <person name="Koerich L.B."/>
            <person name="Kristiansen K."/>
            <person name="Kudrna D."/>
            <person name="Kulathinal R.J."/>
            <person name="Kumar S."/>
            <person name="Kwok R."/>
            <person name="Lander E."/>
            <person name="Langley C.H."/>
            <person name="Lapoint R."/>
            <person name="Lazzaro B.P."/>
            <person name="Lee S.J."/>
            <person name="Levesque L."/>
            <person name="Li R."/>
            <person name="Lin C.F."/>
            <person name="Lin M.F."/>
            <person name="Lindblad-Toh K."/>
            <person name="Llopart A."/>
            <person name="Long M."/>
            <person name="Low L."/>
            <person name="Lozovsky E."/>
            <person name="Lu J."/>
            <person name="Luo M."/>
            <person name="Machado C.A."/>
            <person name="Makalowski W."/>
            <person name="Marzo M."/>
            <person name="Matsuda M."/>
            <person name="Matzkin L."/>
            <person name="McAllister B."/>
            <person name="McBride C.S."/>
            <person name="McKernan B."/>
            <person name="McKernan K."/>
            <person name="Mendez-Lago M."/>
            <person name="Minx P."/>
            <person name="Mollenhauer M.U."/>
            <person name="Montooth K."/>
            <person name="Mount S.M."/>
            <person name="Mu X."/>
            <person name="Myers E."/>
            <person name="Negre B."/>
            <person name="Newfeld S."/>
            <person name="Nielsen R."/>
            <person name="Noor M.A."/>
            <person name="O'Grady P."/>
            <person name="Pachter L."/>
            <person name="Papaceit M."/>
            <person name="Parisi M.J."/>
            <person name="Parisi M."/>
            <person name="Parts L."/>
            <person name="Pedersen J.S."/>
            <person name="Pesole G."/>
            <person name="Phillippy A.M."/>
            <person name="Ponting C.P."/>
            <person name="Pop M."/>
            <person name="Porcelli D."/>
            <person name="Powell J.R."/>
            <person name="Prohaska S."/>
            <person name="Pruitt K."/>
            <person name="Puig M."/>
            <person name="Quesneville H."/>
            <person name="Ram K.R."/>
            <person name="Rand D."/>
            <person name="Rasmussen M.D."/>
            <person name="Reed L.K."/>
            <person name="Reenan R."/>
            <person name="Reily A."/>
            <person name="Remington K.A."/>
            <person name="Rieger T.T."/>
            <person name="Ritchie M.G."/>
            <person name="Robin C."/>
            <person name="Rogers Y.H."/>
            <person name="Rohde C."/>
            <person name="Rozas J."/>
            <person name="Rubenfield M.J."/>
            <person name="Ruiz A."/>
            <person name="Russo S."/>
            <person name="Salzberg S.L."/>
            <person name="Sanchez-Gracia A."/>
            <person name="Saranga D.J."/>
            <person name="Sato H."/>
            <person name="Schaeffer S.W."/>
            <person name="Schatz M.C."/>
            <person name="Schlenke T."/>
            <person name="Schwartz R."/>
            <person name="Segarra C."/>
            <person name="Singh R.S."/>
            <person name="Sirot L."/>
            <person name="Sirota M."/>
            <person name="Sisneros N.B."/>
            <person name="Smith C.D."/>
            <person name="Smith T.F."/>
            <person name="Spieth J."/>
            <person name="Stage D.E."/>
            <person name="Stark A."/>
            <person name="Stephan W."/>
            <person name="Strausberg R.L."/>
            <person name="Strempel S."/>
            <person name="Sturgill D."/>
            <person name="Sutton G."/>
            <person name="Sutton G.G."/>
            <person name="Tao W."/>
            <person name="Teichmann S."/>
            <person name="Tobari Y.N."/>
            <person name="Tomimura Y."/>
            <person name="Tsolas J.M."/>
            <person name="Valente V.L."/>
            <person name="Venter E."/>
            <person name="Venter J.C."/>
            <person name="Vicario S."/>
            <person name="Vieira F.G."/>
            <person name="Vilella A.J."/>
            <person name="Villasante A."/>
            <person name="Walenz B."/>
            <person name="Wang J."/>
            <person name="Wasserman M."/>
            <person name="Watts T."/>
            <person name="Wilson D."/>
            <person name="Wilson R.K."/>
            <person name="Wing R.A."/>
            <person name="Wolfner M.F."/>
            <person name="Wong A."/>
            <person name="Wong G.K."/>
            <person name="Wu C.I."/>
            <person name="Wu G."/>
            <person name="Yamamoto D."/>
            <person name="Yang H.P."/>
            <person name="Yang S.P."/>
            <person name="Yorke J.A."/>
            <person name="Yoshida K."/>
            <person name="Zdobnov E."/>
            <person name="Zhang P."/>
            <person name="Zhang Y."/>
            <person name="Zimin A.V."/>
            <person name="Baldwin J."/>
            <person name="Abdouelleil A."/>
            <person name="Abdulkadir J."/>
            <person name="Abebe A."/>
            <person name="Abera B."/>
            <person name="Abreu J."/>
            <person name="Acer S.C."/>
            <person name="Aftuck L."/>
            <person name="Alexander A."/>
            <person name="An P."/>
            <person name="Anderson E."/>
            <person name="Anderson S."/>
            <person name="Arachi H."/>
            <person name="Azer M."/>
            <person name="Bachantsang P."/>
            <person name="Barry A."/>
            <person name="Bayul T."/>
            <person name="Berlin A."/>
            <person name="Bessette D."/>
            <person name="Bloom T."/>
            <person name="Blye J."/>
            <person name="Boguslavskiy L."/>
            <person name="Bonnet C."/>
            <person name="Boukhgalter B."/>
            <person name="Bourzgui I."/>
            <person name="Brown A."/>
            <person name="Cahill P."/>
            <person name="Channer S."/>
            <person name="Cheshatsang Y."/>
            <person name="Chuda L."/>
            <person name="Citroen M."/>
            <person name="Collymore A."/>
            <person name="Cooke P."/>
            <person name="Costello M."/>
            <person name="D'Aco K."/>
            <person name="Daza R."/>
            <person name="De Haan G."/>
            <person name="DeGray S."/>
            <person name="DeMaso C."/>
            <person name="Dhargay N."/>
            <person name="Dooley K."/>
            <person name="Dooley E."/>
            <person name="Doricent M."/>
            <person name="Dorje P."/>
            <person name="Dorjee K."/>
            <person name="Dupes A."/>
            <person name="Elong R."/>
            <person name="Falk J."/>
            <person name="Farina A."/>
            <person name="Faro S."/>
            <person name="Ferguson D."/>
            <person name="Fisher S."/>
            <person name="Foley C.D."/>
            <person name="Franke A."/>
            <person name="Friedrich D."/>
            <person name="Gadbois L."/>
            <person name="Gearin G."/>
            <person name="Gearin C.R."/>
            <person name="Giannoukos G."/>
            <person name="Goode T."/>
            <person name="Graham J."/>
            <person name="Grandbois E."/>
            <person name="Grewal S."/>
            <person name="Gyaltsen K."/>
            <person name="Hafez N."/>
            <person name="Hagos B."/>
            <person name="Hall J."/>
            <person name="Henson C."/>
            <person name="Hollinger A."/>
            <person name="Honan T."/>
            <person name="Huard M.D."/>
            <person name="Hughes L."/>
            <person name="Hurhula B."/>
            <person name="Husby M.E."/>
            <person name="Kamat A."/>
            <person name="Kanga B."/>
            <person name="Kashin S."/>
            <person name="Khazanovich D."/>
            <person name="Kisner P."/>
            <person name="Lance K."/>
            <person name="Lara M."/>
            <person name="Lee W."/>
            <person name="Lennon N."/>
            <person name="Letendre F."/>
            <person name="LeVine R."/>
            <person name="Lipovsky A."/>
            <person name="Liu X."/>
            <person name="Liu J."/>
            <person name="Liu S."/>
            <person name="Lokyitsang T."/>
            <person name="Lokyitsang Y."/>
            <person name="Lubonja R."/>
            <person name="Lui A."/>
            <person name="MacDonald P."/>
            <person name="Magnisalis V."/>
            <person name="Maru K."/>
            <person name="Matthews C."/>
            <person name="McCusker W."/>
            <person name="McDonough S."/>
            <person name="Mehta T."/>
            <person name="Meldrim J."/>
            <person name="Meneus L."/>
            <person name="Mihai O."/>
            <person name="Mihalev A."/>
            <person name="Mihova T."/>
            <person name="Mittelman R."/>
            <person name="Mlenga V."/>
            <person name="Montmayeur A."/>
            <person name="Mulrain L."/>
            <person name="Navidi A."/>
            <person name="Naylor J."/>
            <person name="Negash T."/>
            <person name="Nguyen T."/>
            <person name="Nguyen N."/>
            <person name="Nicol R."/>
            <person name="Norbu C."/>
            <person name="Norbu N."/>
            <person name="Novod N."/>
            <person name="O'Neill B."/>
            <person name="Osman S."/>
            <person name="Markiewicz E."/>
            <person name="Oyono O.L."/>
            <person name="Patti C."/>
            <person name="Phunkhang P."/>
            <person name="Pierre F."/>
            <person name="Priest M."/>
            <person name="Raghuraman S."/>
            <person name="Rege F."/>
            <person name="Reyes R."/>
            <person name="Rise C."/>
            <person name="Rogov P."/>
            <person name="Ross K."/>
            <person name="Ryan E."/>
            <person name="Settipalli S."/>
            <person name="Shea T."/>
            <person name="Sherpa N."/>
            <person name="Shi L."/>
            <person name="Shih D."/>
            <person name="Sparrow T."/>
            <person name="Spaulding J."/>
            <person name="Stalker J."/>
            <person name="Stange-Thomann N."/>
            <person name="Stavropoulos S."/>
            <person name="Stone C."/>
            <person name="Strader C."/>
            <person name="Tesfaye S."/>
            <person name="Thomson T."/>
            <person name="Thoulutsang Y."/>
            <person name="Thoulutsang D."/>
            <person name="Topham K."/>
            <person name="Topping I."/>
            <person name="Tsamla T."/>
            <person name="Vassiliev H."/>
            <person name="Vo A."/>
            <person name="Wangchuk T."/>
            <person name="Wangdi T."/>
            <person name="Weiand M."/>
            <person name="Wilkinson J."/>
            <person name="Wilson A."/>
            <person name="Yadav S."/>
            <person name="Young G."/>
            <person name="Yu Q."/>
            <person name="Zembek L."/>
            <person name="Zhong D."/>
            <person name="Zimmer A."/>
            <person name="Zwirko Z."/>
            <person name="Jaffe D.B."/>
            <person name="Alvarez P."/>
            <person name="Brockman W."/>
            <person name="Butler J."/>
            <person name="Chin C."/>
            <person name="Gnerre S."/>
            <person name="Grabherr M."/>
            <person name="Kleber M."/>
            <person name="Mauceli E."/>
            <person name="MacCallum I."/>
        </authorList>
    </citation>
    <scope>NUCLEOTIDE SEQUENCE [LARGE SCALE GENOMIC DNA]</scope>
    <source>
        <strain evidence="3">white501</strain>
    </source>
</reference>
<keyword evidence="3" id="KW-1185">Reference proteome</keyword>
<sequence length="101" mass="11117">MAKAKAKANAMAMPNGRGRNKGRAGAPENVDSPMDPSRRSGSGGEMARKGKRWKRREENPLESKCKSFFMPLKRRQQGLQQGSRRSQVELGSKEVVGSGEE</sequence>
<dbReference type="Proteomes" id="UP000000304">
    <property type="component" value="Chromosome 3L"/>
</dbReference>
<evidence type="ECO:0000313" key="3">
    <source>
        <dbReference type="Proteomes" id="UP000000304"/>
    </source>
</evidence>
<accession>B4QLD5</accession>
<name>B4QLD5_DROSI</name>
<feature type="region of interest" description="Disordered" evidence="1">
    <location>
        <begin position="1"/>
        <end position="101"/>
    </location>
</feature>
<dbReference type="AlphaFoldDB" id="B4QLD5"/>
<gene>
    <name evidence="2" type="primary">Dsim\GD13566</name>
    <name evidence="2" type="ORF">Dsim_GD13566</name>
</gene>
<feature type="compositionally biased region" description="Basic and acidic residues" evidence="1">
    <location>
        <begin position="55"/>
        <end position="65"/>
    </location>
</feature>
<evidence type="ECO:0000313" key="2">
    <source>
        <dbReference type="EMBL" id="EDX08708.1"/>
    </source>
</evidence>
<feature type="compositionally biased region" description="Low complexity" evidence="1">
    <location>
        <begin position="7"/>
        <end position="17"/>
    </location>
</feature>
<organism evidence="2 3">
    <name type="scientific">Drosophila simulans</name>
    <name type="common">Fruit fly</name>
    <dbReference type="NCBI Taxonomy" id="7240"/>
    <lineage>
        <taxon>Eukaryota</taxon>
        <taxon>Metazoa</taxon>
        <taxon>Ecdysozoa</taxon>
        <taxon>Arthropoda</taxon>
        <taxon>Hexapoda</taxon>
        <taxon>Insecta</taxon>
        <taxon>Pterygota</taxon>
        <taxon>Neoptera</taxon>
        <taxon>Endopterygota</taxon>
        <taxon>Diptera</taxon>
        <taxon>Brachycera</taxon>
        <taxon>Muscomorpha</taxon>
        <taxon>Ephydroidea</taxon>
        <taxon>Drosophilidae</taxon>
        <taxon>Drosophila</taxon>
        <taxon>Sophophora</taxon>
    </lineage>
</organism>
<proteinExistence type="predicted"/>
<dbReference type="EMBL" id="CM000363">
    <property type="protein sequence ID" value="EDX08708.1"/>
    <property type="molecule type" value="Genomic_DNA"/>
</dbReference>
<dbReference type="HOGENOM" id="CLU_2294576_0_0_1"/>